<evidence type="ECO:0000313" key="6">
    <source>
        <dbReference type="Proteomes" id="UP001499951"/>
    </source>
</evidence>
<dbReference type="PANTHER" id="PTHR37469:SF3">
    <property type="entry name" value="PUTATIVE-RELATED"/>
    <property type="match status" value="1"/>
</dbReference>
<feature type="domain" description="Glycosyl hydrolase 94 catalytic" evidence="4">
    <location>
        <begin position="310"/>
        <end position="720"/>
    </location>
</feature>
<reference evidence="5 6" key="1">
    <citation type="journal article" date="2019" name="Int. J. Syst. Evol. Microbiol.">
        <title>The Global Catalogue of Microorganisms (GCM) 10K type strain sequencing project: providing services to taxonomists for standard genome sequencing and annotation.</title>
        <authorList>
            <consortium name="The Broad Institute Genomics Platform"/>
            <consortium name="The Broad Institute Genome Sequencing Center for Infectious Disease"/>
            <person name="Wu L."/>
            <person name="Ma J."/>
        </authorList>
    </citation>
    <scope>NUCLEOTIDE SEQUENCE [LARGE SCALE GENOMIC DNA]</scope>
    <source>
        <strain evidence="5 6">JCM 15089</strain>
    </source>
</reference>
<dbReference type="Gene3D" id="2.70.98.40">
    <property type="entry name" value="Glycoside hydrolase, family 65, N-terminal domain"/>
    <property type="match status" value="1"/>
</dbReference>
<organism evidence="5 6">
    <name type="scientific">Rhizomicrobium electricum</name>
    <dbReference type="NCBI Taxonomy" id="480070"/>
    <lineage>
        <taxon>Bacteria</taxon>
        <taxon>Pseudomonadati</taxon>
        <taxon>Pseudomonadota</taxon>
        <taxon>Alphaproteobacteria</taxon>
        <taxon>Micropepsales</taxon>
        <taxon>Micropepsaceae</taxon>
        <taxon>Rhizomicrobium</taxon>
    </lineage>
</organism>
<dbReference type="InterPro" id="IPR010383">
    <property type="entry name" value="Glyco_hydrolase_94_b-supersand"/>
</dbReference>
<dbReference type="Gene3D" id="2.60.420.10">
    <property type="entry name" value="Maltose phosphorylase, domain 3"/>
    <property type="match status" value="1"/>
</dbReference>
<keyword evidence="6" id="KW-1185">Reference proteome</keyword>
<keyword evidence="1" id="KW-0328">Glycosyltransferase</keyword>
<name>A0ABN1EWD9_9PROT</name>
<dbReference type="Pfam" id="PF17167">
    <property type="entry name" value="Glyco_hydro_94"/>
    <property type="match status" value="1"/>
</dbReference>
<dbReference type="InterPro" id="IPR008928">
    <property type="entry name" value="6-hairpin_glycosidase_sf"/>
</dbReference>
<evidence type="ECO:0000313" key="5">
    <source>
        <dbReference type="EMBL" id="GAA0576262.1"/>
    </source>
</evidence>
<dbReference type="SUPFAM" id="SSF74650">
    <property type="entry name" value="Galactose mutarotase-like"/>
    <property type="match status" value="1"/>
</dbReference>
<accession>A0ABN1EWD9</accession>
<dbReference type="SUPFAM" id="SSF48208">
    <property type="entry name" value="Six-hairpin glycosidases"/>
    <property type="match status" value="1"/>
</dbReference>
<dbReference type="InterPro" id="IPR037018">
    <property type="entry name" value="GH65_N"/>
</dbReference>
<dbReference type="PANTHER" id="PTHR37469">
    <property type="entry name" value="CELLOBIONIC ACID PHOSPHORYLASE-RELATED"/>
    <property type="match status" value="1"/>
</dbReference>
<comment type="caution">
    <text evidence="5">The sequence shown here is derived from an EMBL/GenBank/DDBJ whole genome shotgun (WGS) entry which is preliminary data.</text>
</comment>
<dbReference type="CDD" id="cd11755">
    <property type="entry name" value="GH94N_ChBP_like"/>
    <property type="match status" value="1"/>
</dbReference>
<evidence type="ECO:0000256" key="2">
    <source>
        <dbReference type="ARBA" id="ARBA00022679"/>
    </source>
</evidence>
<dbReference type="EMBL" id="BAAADD010000007">
    <property type="protein sequence ID" value="GAA0576262.1"/>
    <property type="molecule type" value="Genomic_DNA"/>
</dbReference>
<evidence type="ECO:0000259" key="4">
    <source>
        <dbReference type="Pfam" id="PF17167"/>
    </source>
</evidence>
<dbReference type="InterPro" id="IPR012341">
    <property type="entry name" value="6hp_glycosidase-like_sf"/>
</dbReference>
<dbReference type="InterPro" id="IPR037828">
    <property type="entry name" value="GH94N_ChBP"/>
</dbReference>
<proteinExistence type="predicted"/>
<evidence type="ECO:0000259" key="3">
    <source>
        <dbReference type="Pfam" id="PF06165"/>
    </source>
</evidence>
<evidence type="ECO:0000256" key="1">
    <source>
        <dbReference type="ARBA" id="ARBA00022676"/>
    </source>
</evidence>
<dbReference type="InterPro" id="IPR033432">
    <property type="entry name" value="GH94_catalytic"/>
</dbReference>
<dbReference type="RefSeq" id="WP_166936536.1">
    <property type="nucleotide sequence ID" value="NZ_BAAADD010000007.1"/>
</dbReference>
<feature type="domain" description="Glycosyl hydrolase 94 supersandwich" evidence="3">
    <location>
        <begin position="11"/>
        <end position="296"/>
    </location>
</feature>
<sequence>MQYGTFDDAAREYVITRPDTPRSWSNYLGSTEYGAIITNNAGGYSFYKSAAQGRFLRVRFNNVPVDQPGRTIYLRDAESGDFWSAAWQPVGKPLDEYKSECRHGTAYTVITSEYSGIRSETTYFVPLGHAMEVWRVKLTNTGKTPRRLGAFTYVEYANNWSSVNDLVNLQYSQFIATMGVEDGIIDHGTNVHIPADPDNFENADQGRHSFLALVGAPIAGYDTDRTAFLGPYGTYAKPHILETGRCTNSLAAGDNVCGVLQAEVTLAPGETKEFVVLMGVGRAGAEGKAAAKEFGNPARVEEELAKLKAYWHGRLEGLTATTPDPAFNSMLAMWGPFNCLITYAWSRAASLIYAGERDGLGYRDTVQDMLGVMHAIPSEALKRLELMLTGQLSTGGCMPVVKQFAHRPGHESVPPDTELRSDDGMWLFLTVPAYIKESGDFAFLKKVLPYADKGEASVLGHLRRAIEFNLERCGAHGLPCGLSADWNDCIRLGAKGETVMVAFQLRFALKTYAEICALIGEAGEKAWADAALARFDPLLEASAWDGEWYLRGFGDDGIKYGSAEQKEGRIFLNTQTWAVLSGHATGARAGQAMASVEKHLATDHGVMLCTPPFVETSMKVMRAVLFVPGMKENGSIFTHTQGWAVIAETMLGHGSKAYRYYRASMPAAWNDRAETREIEPYVYCQFTNAPMSPRAGASRVPWLSGSAAWAYVAGTQYVLGIRADWQGLVVDPCIPAAWKGFSATRRFRGKTVKIDVQNPNGVEKGVKSLTLNGEVLPGNVIPADKLKDENAVVVVMG</sequence>
<dbReference type="InterPro" id="IPR052047">
    <property type="entry name" value="GH94_Enzymes"/>
</dbReference>
<keyword evidence="2" id="KW-0808">Transferase</keyword>
<dbReference type="Proteomes" id="UP001499951">
    <property type="component" value="Unassembled WGS sequence"/>
</dbReference>
<dbReference type="SMART" id="SM01068">
    <property type="entry name" value="CBM_X"/>
    <property type="match status" value="1"/>
</dbReference>
<dbReference type="InterPro" id="IPR011013">
    <property type="entry name" value="Gal_mutarotase_sf_dom"/>
</dbReference>
<dbReference type="Gene3D" id="1.50.10.10">
    <property type="match status" value="1"/>
</dbReference>
<gene>
    <name evidence="5" type="ORF">GCM10008942_26370</name>
</gene>
<dbReference type="Pfam" id="PF06165">
    <property type="entry name" value="GH94_b-supersand"/>
    <property type="match status" value="1"/>
</dbReference>
<protein>
    <submittedName>
        <fullName evidence="5">N,N'-diacetylchitobiose phosphorylase</fullName>
    </submittedName>
</protein>